<dbReference type="EMBL" id="JAPQKI010000009">
    <property type="protein sequence ID" value="KAJ5089696.1"/>
    <property type="molecule type" value="Genomic_DNA"/>
</dbReference>
<evidence type="ECO:0000256" key="11">
    <source>
        <dbReference type="SAM" id="MobiDB-lite"/>
    </source>
</evidence>
<keyword evidence="5" id="KW-0378">Hydrolase</keyword>
<dbReference type="GO" id="GO:0005524">
    <property type="term" value="F:ATP binding"/>
    <property type="evidence" value="ECO:0007669"/>
    <property type="project" value="UniProtKB-KW"/>
</dbReference>
<evidence type="ECO:0000256" key="7">
    <source>
        <dbReference type="ARBA" id="ARBA00023134"/>
    </source>
</evidence>
<evidence type="ECO:0000313" key="13">
    <source>
        <dbReference type="EMBL" id="KAJ5089696.1"/>
    </source>
</evidence>
<accession>A0A9W9EXJ0</accession>
<dbReference type="InterPro" id="IPR039761">
    <property type="entry name" value="Bms1/Tsr1"/>
</dbReference>
<evidence type="ECO:0000256" key="1">
    <source>
        <dbReference type="ARBA" id="ARBA00004604"/>
    </source>
</evidence>
<feature type="region of interest" description="Disordered" evidence="11">
    <location>
        <begin position="1132"/>
        <end position="1197"/>
    </location>
</feature>
<dbReference type="GO" id="GO:0005525">
    <property type="term" value="F:GTP binding"/>
    <property type="evidence" value="ECO:0007669"/>
    <property type="project" value="UniProtKB-KW"/>
</dbReference>
<dbReference type="CDD" id="cd01882">
    <property type="entry name" value="BMS1"/>
    <property type="match status" value="1"/>
</dbReference>
<dbReference type="InterPro" id="IPR030387">
    <property type="entry name" value="G_Bms1/Tsr1_dom"/>
</dbReference>
<comment type="subcellular location">
    <subcellularLocation>
        <location evidence="1">Nucleus</location>
        <location evidence="1">Nucleolus</location>
    </subcellularLocation>
</comment>
<dbReference type="Gene3D" id="3.40.50.300">
    <property type="entry name" value="P-loop containing nucleotide triphosphate hydrolases"/>
    <property type="match status" value="1"/>
</dbReference>
<dbReference type="InterPro" id="IPR037875">
    <property type="entry name" value="Bms1_N"/>
</dbReference>
<dbReference type="Pfam" id="PF04950">
    <property type="entry name" value="RIBIOP_C"/>
    <property type="match status" value="1"/>
</dbReference>
<feature type="compositionally biased region" description="Acidic residues" evidence="11">
    <location>
        <begin position="520"/>
        <end position="543"/>
    </location>
</feature>
<dbReference type="GO" id="GO:0030686">
    <property type="term" value="C:90S preribosome"/>
    <property type="evidence" value="ECO:0007669"/>
    <property type="project" value="TreeGrafter"/>
</dbReference>
<dbReference type="Pfam" id="PF08142">
    <property type="entry name" value="AARP2CN"/>
    <property type="match status" value="1"/>
</dbReference>
<feature type="region of interest" description="Disordered" evidence="11">
    <location>
        <begin position="653"/>
        <end position="759"/>
    </location>
</feature>
<feature type="domain" description="Bms1-type G" evidence="12">
    <location>
        <begin position="75"/>
        <end position="241"/>
    </location>
</feature>
<dbReference type="GeneID" id="81359851"/>
<protein>
    <submittedName>
        <fullName evidence="13">Ribosome biogenesis protein bms1</fullName>
    </submittedName>
</protein>
<feature type="compositionally biased region" description="Gly residues" evidence="11">
    <location>
        <begin position="1188"/>
        <end position="1197"/>
    </location>
</feature>
<evidence type="ECO:0000256" key="4">
    <source>
        <dbReference type="ARBA" id="ARBA00022741"/>
    </source>
</evidence>
<dbReference type="FunFam" id="3.40.50.300:FF:000105">
    <property type="entry name" value="BMS1 ribosome biogenesis factor"/>
    <property type="match status" value="1"/>
</dbReference>
<feature type="compositionally biased region" description="Acidic residues" evidence="11">
    <location>
        <begin position="695"/>
        <end position="715"/>
    </location>
</feature>
<evidence type="ECO:0000256" key="10">
    <source>
        <dbReference type="ARBA" id="ARBA00061391"/>
    </source>
</evidence>
<dbReference type="PANTHER" id="PTHR12858:SF2">
    <property type="entry name" value="RIBOSOME BIOGENESIS PROTEIN BMS1 HOMOLOG"/>
    <property type="match status" value="1"/>
</dbReference>
<dbReference type="GO" id="GO:0034511">
    <property type="term" value="F:U3 snoRNA binding"/>
    <property type="evidence" value="ECO:0007669"/>
    <property type="project" value="TreeGrafter"/>
</dbReference>
<evidence type="ECO:0000256" key="2">
    <source>
        <dbReference type="ARBA" id="ARBA00022517"/>
    </source>
</evidence>
<gene>
    <name evidence="13" type="ORF">N7532_008380</name>
</gene>
<dbReference type="RefSeq" id="XP_056471678.1">
    <property type="nucleotide sequence ID" value="XM_056620872.1"/>
</dbReference>
<feature type="compositionally biased region" description="Acidic residues" evidence="11">
    <location>
        <begin position="445"/>
        <end position="484"/>
    </location>
</feature>
<keyword evidence="4" id="KW-0547">Nucleotide-binding</keyword>
<keyword evidence="8" id="KW-0539">Nucleus</keyword>
<dbReference type="PROSITE" id="PS51714">
    <property type="entry name" value="G_BMS1"/>
    <property type="match status" value="1"/>
</dbReference>
<name>A0A9W9EXJ0_9EURO</name>
<dbReference type="SMART" id="SM00785">
    <property type="entry name" value="AARP2CN"/>
    <property type="match status" value="1"/>
</dbReference>
<organism evidence="13 14">
    <name type="scientific">Penicillium argentinense</name>
    <dbReference type="NCBI Taxonomy" id="1131581"/>
    <lineage>
        <taxon>Eukaryota</taxon>
        <taxon>Fungi</taxon>
        <taxon>Dikarya</taxon>
        <taxon>Ascomycota</taxon>
        <taxon>Pezizomycotina</taxon>
        <taxon>Eurotiomycetes</taxon>
        <taxon>Eurotiomycetidae</taxon>
        <taxon>Eurotiales</taxon>
        <taxon>Aspergillaceae</taxon>
        <taxon>Penicillium</taxon>
    </lineage>
</organism>
<evidence type="ECO:0000259" key="12">
    <source>
        <dbReference type="PROSITE" id="PS51714"/>
    </source>
</evidence>
<dbReference type="GO" id="GO:0000462">
    <property type="term" value="P:maturation of SSU-rRNA from tricistronic rRNA transcript (SSU-rRNA, 5.8S rRNA, LSU-rRNA)"/>
    <property type="evidence" value="ECO:0007669"/>
    <property type="project" value="TreeGrafter"/>
</dbReference>
<keyword evidence="2" id="KW-0690">Ribosome biogenesis</keyword>
<dbReference type="GO" id="GO:0000479">
    <property type="term" value="P:endonucleolytic cleavage of tricistronic rRNA transcript (SSU-rRNA, 5.8S rRNA, LSU-rRNA)"/>
    <property type="evidence" value="ECO:0007669"/>
    <property type="project" value="TreeGrafter"/>
</dbReference>
<comment type="catalytic activity">
    <reaction evidence="9">
        <text>GTP + H2O = GDP + phosphate + H(+)</text>
        <dbReference type="Rhea" id="RHEA:19669"/>
        <dbReference type="ChEBI" id="CHEBI:15377"/>
        <dbReference type="ChEBI" id="CHEBI:15378"/>
        <dbReference type="ChEBI" id="CHEBI:37565"/>
        <dbReference type="ChEBI" id="CHEBI:43474"/>
        <dbReference type="ChEBI" id="CHEBI:58189"/>
    </reaction>
    <physiologicalReaction direction="left-to-right" evidence="9">
        <dbReference type="Rhea" id="RHEA:19670"/>
    </physiologicalReaction>
</comment>
<sequence>MEQQSNRAHRPAKEKKKYEEEESHVDSIRSITGQNPKAFAFSKTGKLNRQAARSHDVKEKRLHVPQVDRMPEEAPPTVVALVGPSGVGKTTLLKSLIRRYTKQTLSSPQGPLTVVTSKKKRLTFIECPSDSLAAMIDVAKVADIVLLMIDGNYGFEMETMEFLNALSTSGMPGNVFGILTHLDLFKKQSTLRMAKKRLKHRFWSELYQGAKLFYLSGVINGRYPDREVHNLSRFLSIMKNPRPLVWRNSHPYALADRFLDITPPTQIEQNPKCDRTVALYGYLRGTNFNANGARVHVPGVGDLTVSEIEGLPDPCPTPHMDQQIAKASGKSSRRRLGDKQKLLFAPMSDVGGVLVDKDAVYIDVKTSTFNRDSDEESEDEGRGLGEQLVVGLQGERRLLGEADQGMRLFRGGEAISKADEDDETGRKHKRHARIADTEQDGTAASDDEGSDGEEDDDEDLVGDGDEDDGFSGEEDDEIDVEAPADFEKEFKERQNGKSREDEVIAFADSDSDLGSMSSNEDQEFDSGGDEDDEDEDEDEDDEDGNARWKENMLANTKALHGKRPAFRVTDLSRMMYDTSISPADVVKIWRGEENEEVEEVDDDGDEFFKKTNNEKKDEDDFRAIPDYDYDELERKWRDEEMLESLKQRFVTGKLSAGGFDDLDEVDDDDFDDGEDDEGDGAFEDMETGEVFNGFNEDDDEDENEDGDEADPPMDLEVERERNAKKKEELKLRFEEEDREGFGNAQDGTRDGGDGEFGEDDWYDLQKAKMQKQLDINRAEFDELDPASRVRVEGFKAGTYARIVLENVPYEFASKFNPRFPVIVGGLSATEDRYGYVQIRIKRHRWHKKILKSNDPLIFSLGWRRFQSLPIYSTSDSRTRNRMLKYTPEHMHCTGVFYGPLVAPNTGFCCVQSFSNKNPGFRIAATGVVTSVDEHTEIVKKLKLTGVPYKIFKNTAFIKDMFNSSLEIAKFEGASIRTVSGIRGQIKRALAKPEGHYRATFEDKILMSDIVFLRAWYPIKPHRFYNPVTNLLDQEEGQAGDAGWQGMRLTGEVRREQGIPTPMNKDSAYHKIERPTRHFNPLRVPKQLASELPFKSQITKMKGHKDQTYMQKRAVVLGGEEKKARDLMQKLTTMRNEKQAKRSAKQEERRKVYRAKVADSLEKKAAREKRERDDYWRREGKKRKNTDGESGGGGKKRK</sequence>
<dbReference type="GO" id="GO:0005654">
    <property type="term" value="C:nucleoplasm"/>
    <property type="evidence" value="ECO:0007669"/>
    <property type="project" value="UniProtKB-ARBA"/>
</dbReference>
<keyword evidence="7" id="KW-0342">GTP-binding</keyword>
<feature type="compositionally biased region" description="Basic and acidic residues" evidence="11">
    <location>
        <begin position="485"/>
        <end position="502"/>
    </location>
</feature>
<reference evidence="13" key="1">
    <citation type="submission" date="2022-11" db="EMBL/GenBank/DDBJ databases">
        <authorList>
            <person name="Petersen C."/>
        </authorList>
    </citation>
    <scope>NUCLEOTIDE SEQUENCE</scope>
    <source>
        <strain evidence="13">IBT 30761</strain>
    </source>
</reference>
<comment type="similarity">
    <text evidence="10">Belongs to the TRAFAC class translation factor GTPase superfamily. Bms1-like GTPase family. BMS1 subfamily.</text>
</comment>
<evidence type="ECO:0000313" key="14">
    <source>
        <dbReference type="Proteomes" id="UP001149074"/>
    </source>
</evidence>
<dbReference type="InterPro" id="IPR027417">
    <property type="entry name" value="P-loop_NTPase"/>
</dbReference>
<feature type="compositionally biased region" description="Basic and acidic residues" evidence="11">
    <location>
        <begin position="716"/>
        <end position="735"/>
    </location>
</feature>
<evidence type="ECO:0000256" key="8">
    <source>
        <dbReference type="ARBA" id="ARBA00023242"/>
    </source>
</evidence>
<evidence type="ECO:0000256" key="3">
    <source>
        <dbReference type="ARBA" id="ARBA00022553"/>
    </source>
</evidence>
<keyword evidence="3" id="KW-0597">Phosphoprotein</keyword>
<proteinExistence type="inferred from homology"/>
<dbReference type="GO" id="GO:0003924">
    <property type="term" value="F:GTPase activity"/>
    <property type="evidence" value="ECO:0007669"/>
    <property type="project" value="TreeGrafter"/>
</dbReference>
<dbReference type="SMART" id="SM01362">
    <property type="entry name" value="DUF663"/>
    <property type="match status" value="1"/>
</dbReference>
<dbReference type="Proteomes" id="UP001149074">
    <property type="component" value="Unassembled WGS sequence"/>
</dbReference>
<evidence type="ECO:0000256" key="6">
    <source>
        <dbReference type="ARBA" id="ARBA00022840"/>
    </source>
</evidence>
<comment type="caution">
    <text evidence="13">The sequence shown here is derived from an EMBL/GenBank/DDBJ whole genome shotgun (WGS) entry which is preliminary data.</text>
</comment>
<dbReference type="GO" id="GO:0032040">
    <property type="term" value="C:small-subunit processome"/>
    <property type="evidence" value="ECO:0007669"/>
    <property type="project" value="UniProtKB-ARBA"/>
</dbReference>
<dbReference type="InterPro" id="IPR012948">
    <property type="entry name" value="AARP2CN"/>
</dbReference>
<dbReference type="InterPro" id="IPR007034">
    <property type="entry name" value="BMS1_TSR1_C"/>
</dbReference>
<dbReference type="PANTHER" id="PTHR12858">
    <property type="entry name" value="RIBOSOME BIOGENESIS PROTEIN"/>
    <property type="match status" value="1"/>
</dbReference>
<feature type="region of interest" description="Disordered" evidence="11">
    <location>
        <begin position="1"/>
        <end position="34"/>
    </location>
</feature>
<keyword evidence="14" id="KW-1185">Reference proteome</keyword>
<evidence type="ECO:0000256" key="5">
    <source>
        <dbReference type="ARBA" id="ARBA00022801"/>
    </source>
</evidence>
<feature type="region of interest" description="Disordered" evidence="11">
    <location>
        <begin position="410"/>
        <end position="549"/>
    </location>
</feature>
<feature type="compositionally biased region" description="Acidic residues" evidence="11">
    <location>
        <begin position="660"/>
        <end position="687"/>
    </location>
</feature>
<dbReference type="OrthoDB" id="10260897at2759"/>
<reference evidence="13" key="2">
    <citation type="journal article" date="2023" name="IMA Fungus">
        <title>Comparative genomic study of the Penicillium genus elucidates a diverse pangenome and 15 lateral gene transfer events.</title>
        <authorList>
            <person name="Petersen C."/>
            <person name="Sorensen T."/>
            <person name="Nielsen M.R."/>
            <person name="Sondergaard T.E."/>
            <person name="Sorensen J.L."/>
            <person name="Fitzpatrick D.A."/>
            <person name="Frisvad J.C."/>
            <person name="Nielsen K.L."/>
        </authorList>
    </citation>
    <scope>NUCLEOTIDE SEQUENCE</scope>
    <source>
        <strain evidence="13">IBT 30761</strain>
    </source>
</reference>
<evidence type="ECO:0000256" key="9">
    <source>
        <dbReference type="ARBA" id="ARBA00049117"/>
    </source>
</evidence>
<dbReference type="SUPFAM" id="SSF52540">
    <property type="entry name" value="P-loop containing nucleoside triphosphate hydrolases"/>
    <property type="match status" value="1"/>
</dbReference>
<feature type="compositionally biased region" description="Basic and acidic residues" evidence="11">
    <location>
        <begin position="1134"/>
        <end position="1177"/>
    </location>
</feature>
<dbReference type="AlphaFoldDB" id="A0A9W9EXJ0"/>
<keyword evidence="6" id="KW-0067">ATP-binding</keyword>
<feature type="compositionally biased region" description="Basic and acidic residues" evidence="11">
    <location>
        <begin position="16"/>
        <end position="27"/>
    </location>
</feature>